<accession>A0A8J4FUH5</accession>
<reference evidence="1" key="1">
    <citation type="journal article" date="2021" name="Proc. Natl. Acad. Sci. U.S.A.">
        <title>Three genomes in the algal genus Volvox reveal the fate of a haploid sex-determining region after a transition to homothallism.</title>
        <authorList>
            <person name="Yamamoto K."/>
            <person name="Hamaji T."/>
            <person name="Kawai-Toyooka H."/>
            <person name="Matsuzaki R."/>
            <person name="Takahashi F."/>
            <person name="Nishimura Y."/>
            <person name="Kawachi M."/>
            <person name="Noguchi H."/>
            <person name="Minakuchi Y."/>
            <person name="Umen J.G."/>
            <person name="Toyoda A."/>
            <person name="Nozaki H."/>
        </authorList>
    </citation>
    <scope>NUCLEOTIDE SEQUENCE</scope>
    <source>
        <strain evidence="1">NIES-3786</strain>
    </source>
</reference>
<dbReference type="AlphaFoldDB" id="A0A8J4FUH5"/>
<evidence type="ECO:0000313" key="2">
    <source>
        <dbReference type="Proteomes" id="UP000747110"/>
    </source>
</evidence>
<comment type="caution">
    <text evidence="1">The sequence shown here is derived from an EMBL/GenBank/DDBJ whole genome shotgun (WGS) entry which is preliminary data.</text>
</comment>
<gene>
    <name evidence="1" type="ORF">Vretifemale_13390</name>
</gene>
<sequence>MRDANEGDSGVKKSAFPVWLQFPPIGVCSKKIKTQTREACAWPLHHKEAVVSELVIDASECGSLGQQSSLRRGAQVCEHWRTGTNWTQLRHTVFGWLEVTRDALALALAEAEAEAEADDTRGTGRSDAAVEATQVSAAAILVAAEAAVVHQKATLAVLEQRLREEHGAEVQVLQSQVRQKVYRMRYDTA</sequence>
<dbReference type="EMBL" id="BNCP01000030">
    <property type="protein sequence ID" value="GIL84819.1"/>
    <property type="molecule type" value="Genomic_DNA"/>
</dbReference>
<protein>
    <submittedName>
        <fullName evidence="1">Uncharacterized protein</fullName>
    </submittedName>
</protein>
<organism evidence="1 2">
    <name type="scientific">Volvox reticuliferus</name>
    <dbReference type="NCBI Taxonomy" id="1737510"/>
    <lineage>
        <taxon>Eukaryota</taxon>
        <taxon>Viridiplantae</taxon>
        <taxon>Chlorophyta</taxon>
        <taxon>core chlorophytes</taxon>
        <taxon>Chlorophyceae</taxon>
        <taxon>CS clade</taxon>
        <taxon>Chlamydomonadales</taxon>
        <taxon>Volvocaceae</taxon>
        <taxon>Volvox</taxon>
    </lineage>
</organism>
<evidence type="ECO:0000313" key="1">
    <source>
        <dbReference type="EMBL" id="GIL84819.1"/>
    </source>
</evidence>
<proteinExistence type="predicted"/>
<keyword evidence="2" id="KW-1185">Reference proteome</keyword>
<name>A0A8J4FUH5_9CHLO</name>
<dbReference type="Proteomes" id="UP000747110">
    <property type="component" value="Unassembled WGS sequence"/>
</dbReference>